<dbReference type="Pfam" id="PF02174">
    <property type="entry name" value="IRS"/>
    <property type="match status" value="1"/>
</dbReference>
<feature type="compositionally biased region" description="Basic and acidic residues" evidence="10">
    <location>
        <begin position="1635"/>
        <end position="1646"/>
    </location>
</feature>
<dbReference type="SMART" id="SM00310">
    <property type="entry name" value="PTBI"/>
    <property type="match status" value="1"/>
</dbReference>
<feature type="region of interest" description="Disordered" evidence="10">
    <location>
        <begin position="1003"/>
        <end position="1024"/>
    </location>
</feature>
<feature type="region of interest" description="Disordered" evidence="10">
    <location>
        <begin position="1322"/>
        <end position="1442"/>
    </location>
</feature>
<feature type="compositionally biased region" description="Low complexity" evidence="10">
    <location>
        <begin position="1861"/>
        <end position="1872"/>
    </location>
</feature>
<dbReference type="Proteomes" id="UP000069940">
    <property type="component" value="Unassembled WGS sequence"/>
</dbReference>
<feature type="compositionally biased region" description="Polar residues" evidence="10">
    <location>
        <begin position="387"/>
        <end position="401"/>
    </location>
</feature>
<feature type="region of interest" description="Disordered" evidence="10">
    <location>
        <begin position="352"/>
        <end position="457"/>
    </location>
</feature>
<keyword evidence="4" id="KW-0341">Growth regulation</keyword>
<feature type="compositionally biased region" description="Low complexity" evidence="10">
    <location>
        <begin position="763"/>
        <end position="787"/>
    </location>
</feature>
<reference evidence="13" key="2">
    <citation type="submission" date="2025-05" db="UniProtKB">
        <authorList>
            <consortium name="EnsemblMetazoa"/>
        </authorList>
    </citation>
    <scope>IDENTIFICATION</scope>
    <source>
        <strain evidence="13">Foshan</strain>
    </source>
</reference>
<feature type="compositionally biased region" description="Polar residues" evidence="10">
    <location>
        <begin position="891"/>
        <end position="913"/>
    </location>
</feature>
<feature type="region of interest" description="Disordered" evidence="10">
    <location>
        <begin position="25"/>
        <end position="70"/>
    </location>
</feature>
<feature type="compositionally biased region" description="Polar residues" evidence="10">
    <location>
        <begin position="1873"/>
        <end position="1889"/>
    </location>
</feature>
<feature type="compositionally biased region" description="Low complexity" evidence="10">
    <location>
        <begin position="655"/>
        <end position="665"/>
    </location>
</feature>
<feature type="compositionally biased region" description="Polar residues" evidence="10">
    <location>
        <begin position="857"/>
        <end position="872"/>
    </location>
</feature>
<dbReference type="Gene3D" id="2.30.29.30">
    <property type="entry name" value="Pleckstrin-homology domain (PH domain)/Phosphotyrosine-binding domain (PTB)"/>
    <property type="match status" value="2"/>
</dbReference>
<dbReference type="CDD" id="cd01257">
    <property type="entry name" value="PH_IRS"/>
    <property type="match status" value="1"/>
</dbReference>
<evidence type="ECO:0000256" key="2">
    <source>
        <dbReference type="ARBA" id="ARBA00015710"/>
    </source>
</evidence>
<dbReference type="PRINTS" id="PR00628">
    <property type="entry name" value="INSULINRSI"/>
</dbReference>
<dbReference type="GeneID" id="109411294"/>
<name>A0ABM1YN52_AEDAL</name>
<evidence type="ECO:0000256" key="8">
    <source>
        <dbReference type="ARBA" id="ARBA00033282"/>
    </source>
</evidence>
<organism evidence="13 14">
    <name type="scientific">Aedes albopictus</name>
    <name type="common">Asian tiger mosquito</name>
    <name type="synonym">Stegomyia albopicta</name>
    <dbReference type="NCBI Taxonomy" id="7160"/>
    <lineage>
        <taxon>Eukaryota</taxon>
        <taxon>Metazoa</taxon>
        <taxon>Ecdysozoa</taxon>
        <taxon>Arthropoda</taxon>
        <taxon>Hexapoda</taxon>
        <taxon>Insecta</taxon>
        <taxon>Pterygota</taxon>
        <taxon>Neoptera</taxon>
        <taxon>Endopterygota</taxon>
        <taxon>Diptera</taxon>
        <taxon>Nematocera</taxon>
        <taxon>Culicoidea</taxon>
        <taxon>Culicidae</taxon>
        <taxon>Culicinae</taxon>
        <taxon>Aedini</taxon>
        <taxon>Aedes</taxon>
        <taxon>Stegomyia</taxon>
    </lineage>
</organism>
<comment type="function">
    <text evidence="9">Activates phosphatidylinositol 3-kinase when bound to the regulatory p85 subunit. May mediate the control of various cellular processes by insulin-like peptides. When phosphorylated by the insulin receptor binds specifically to various cellular proteins containing SH2 domains. Involved in control of cell proliferation, cell size, and body and organ growth throughout development. Also has a role in a signaling pathway controlling the physiological response required to endure periods of low nutrient conditions. Insulin/insulin-like growth factor (IGF) signaling pathway has a role in regulating aging and is necessary in the ovary for vitellogenic maturation.</text>
</comment>
<feature type="compositionally biased region" description="Polar residues" evidence="10">
    <location>
        <begin position="1823"/>
        <end position="1835"/>
    </location>
</feature>
<feature type="compositionally biased region" description="Low complexity" evidence="10">
    <location>
        <begin position="1203"/>
        <end position="1212"/>
    </location>
</feature>
<feature type="compositionally biased region" description="Polar residues" evidence="10">
    <location>
        <begin position="433"/>
        <end position="457"/>
    </location>
</feature>
<feature type="compositionally biased region" description="Polar residues" evidence="10">
    <location>
        <begin position="1213"/>
        <end position="1253"/>
    </location>
</feature>
<evidence type="ECO:0000256" key="5">
    <source>
        <dbReference type="ARBA" id="ARBA00022737"/>
    </source>
</evidence>
<feature type="compositionally biased region" description="Low complexity" evidence="10">
    <location>
        <begin position="1347"/>
        <end position="1365"/>
    </location>
</feature>
<feature type="compositionally biased region" description="Low complexity" evidence="10">
    <location>
        <begin position="25"/>
        <end position="53"/>
    </location>
</feature>
<dbReference type="InterPro" id="IPR002404">
    <property type="entry name" value="IRS_PTB"/>
</dbReference>
<feature type="compositionally biased region" description="Polar residues" evidence="10">
    <location>
        <begin position="1672"/>
        <end position="1681"/>
    </location>
</feature>
<feature type="compositionally biased region" description="Acidic residues" evidence="10">
    <location>
        <begin position="1612"/>
        <end position="1621"/>
    </location>
</feature>
<feature type="domain" description="IRS-type PTB" evidence="12">
    <location>
        <begin position="249"/>
        <end position="361"/>
    </location>
</feature>
<feature type="compositionally biased region" description="Polar residues" evidence="10">
    <location>
        <begin position="827"/>
        <end position="845"/>
    </location>
</feature>
<accession>A0ABM1YN52</accession>
<keyword evidence="7" id="KW-0896">Oogenesis</keyword>
<evidence type="ECO:0000256" key="4">
    <source>
        <dbReference type="ARBA" id="ARBA00022604"/>
    </source>
</evidence>
<keyword evidence="3" id="KW-0597">Phosphoprotein</keyword>
<evidence type="ECO:0000313" key="14">
    <source>
        <dbReference type="Proteomes" id="UP000069940"/>
    </source>
</evidence>
<feature type="region of interest" description="Disordered" evidence="10">
    <location>
        <begin position="1749"/>
        <end position="1995"/>
    </location>
</feature>
<dbReference type="SMART" id="SM00233">
    <property type="entry name" value="PH"/>
    <property type="match status" value="1"/>
</dbReference>
<keyword evidence="5" id="KW-0677">Repeat</keyword>
<feature type="region of interest" description="Disordered" evidence="10">
    <location>
        <begin position="636"/>
        <end position="665"/>
    </location>
</feature>
<evidence type="ECO:0000313" key="13">
    <source>
        <dbReference type="EnsemblMetazoa" id="AALFPA23_010641.P14943"/>
    </source>
</evidence>
<evidence type="ECO:0000256" key="1">
    <source>
        <dbReference type="ARBA" id="ARBA00011440"/>
    </source>
</evidence>
<evidence type="ECO:0000256" key="6">
    <source>
        <dbReference type="ARBA" id="ARBA00022782"/>
    </source>
</evidence>
<feature type="region of interest" description="Disordered" evidence="10">
    <location>
        <begin position="478"/>
        <end position="535"/>
    </location>
</feature>
<keyword evidence="14" id="KW-1185">Reference proteome</keyword>
<feature type="compositionally biased region" description="Low complexity" evidence="10">
    <location>
        <begin position="367"/>
        <end position="377"/>
    </location>
</feature>
<feature type="compositionally biased region" description="Low complexity" evidence="10">
    <location>
        <begin position="1749"/>
        <end position="1762"/>
    </location>
</feature>
<evidence type="ECO:0000259" key="11">
    <source>
        <dbReference type="PROSITE" id="PS50003"/>
    </source>
</evidence>
<dbReference type="InterPro" id="IPR039011">
    <property type="entry name" value="IRS"/>
</dbReference>
<dbReference type="RefSeq" id="XP_062707129.1">
    <property type="nucleotide sequence ID" value="XM_062851145.1"/>
</dbReference>
<feature type="region of interest" description="Disordered" evidence="10">
    <location>
        <begin position="1202"/>
        <end position="1261"/>
    </location>
</feature>
<feature type="compositionally biased region" description="Low complexity" evidence="10">
    <location>
        <begin position="1005"/>
        <end position="1019"/>
    </location>
</feature>
<feature type="compositionally biased region" description="Low complexity" evidence="10">
    <location>
        <begin position="1080"/>
        <end position="1113"/>
    </location>
</feature>
<feature type="compositionally biased region" description="Polar residues" evidence="10">
    <location>
        <begin position="1844"/>
        <end position="1854"/>
    </location>
</feature>
<evidence type="ECO:0000256" key="7">
    <source>
        <dbReference type="ARBA" id="ARBA00022943"/>
    </source>
</evidence>
<feature type="region of interest" description="Disordered" evidence="10">
    <location>
        <begin position="1062"/>
        <end position="1120"/>
    </location>
</feature>
<dbReference type="PROSITE" id="PS50003">
    <property type="entry name" value="PH_DOMAIN"/>
    <property type="match status" value="1"/>
</dbReference>
<dbReference type="InterPro" id="IPR011993">
    <property type="entry name" value="PH-like_dom_sf"/>
</dbReference>
<evidence type="ECO:0000256" key="3">
    <source>
        <dbReference type="ARBA" id="ARBA00022553"/>
    </source>
</evidence>
<dbReference type="EnsemblMetazoa" id="AALFPA23_010641.R14943">
    <property type="protein sequence ID" value="AALFPA23_010641.P14943"/>
    <property type="gene ID" value="AALFPA23_010641"/>
</dbReference>
<feature type="compositionally biased region" description="Low complexity" evidence="10">
    <location>
        <begin position="875"/>
        <end position="884"/>
    </location>
</feature>
<feature type="domain" description="PH" evidence="11">
    <location>
        <begin position="130"/>
        <end position="236"/>
    </location>
</feature>
<feature type="compositionally biased region" description="Low complexity" evidence="10">
    <location>
        <begin position="1656"/>
        <end position="1665"/>
    </location>
</feature>
<dbReference type="SMART" id="SM01244">
    <property type="entry name" value="IRS"/>
    <property type="match status" value="1"/>
</dbReference>
<feature type="region of interest" description="Disordered" evidence="10">
    <location>
        <begin position="1604"/>
        <end position="1682"/>
    </location>
</feature>
<feature type="region of interest" description="Disordered" evidence="10">
    <location>
        <begin position="762"/>
        <end position="787"/>
    </location>
</feature>
<dbReference type="InterPro" id="IPR001849">
    <property type="entry name" value="PH_domain"/>
</dbReference>
<evidence type="ECO:0000256" key="10">
    <source>
        <dbReference type="SAM" id="MobiDB-lite"/>
    </source>
</evidence>
<dbReference type="Pfam" id="PF00169">
    <property type="entry name" value="PH"/>
    <property type="match status" value="1"/>
</dbReference>
<feature type="compositionally biased region" description="Polar residues" evidence="10">
    <location>
        <begin position="1769"/>
        <end position="1783"/>
    </location>
</feature>
<proteinExistence type="predicted"/>
<feature type="compositionally biased region" description="Low complexity" evidence="10">
    <location>
        <begin position="1973"/>
        <end position="1988"/>
    </location>
</feature>
<evidence type="ECO:0000259" key="12">
    <source>
        <dbReference type="PROSITE" id="PS51064"/>
    </source>
</evidence>
<dbReference type="PANTHER" id="PTHR10614">
    <property type="entry name" value="INSULIN RECEPTOR SUBSTRATE"/>
    <property type="match status" value="1"/>
</dbReference>
<reference evidence="14" key="1">
    <citation type="journal article" date="2015" name="Proc. Natl. Acad. Sci. U.S.A.">
        <title>Genome sequence of the Asian Tiger mosquito, Aedes albopictus, reveals insights into its biology, genetics, and evolution.</title>
        <authorList>
            <person name="Chen X.G."/>
            <person name="Jiang X."/>
            <person name="Gu J."/>
            <person name="Xu M."/>
            <person name="Wu Y."/>
            <person name="Deng Y."/>
            <person name="Zhang C."/>
            <person name="Bonizzoni M."/>
            <person name="Dermauw W."/>
            <person name="Vontas J."/>
            <person name="Armbruster P."/>
            <person name="Huang X."/>
            <person name="Yang Y."/>
            <person name="Zhang H."/>
            <person name="He W."/>
            <person name="Peng H."/>
            <person name="Liu Y."/>
            <person name="Wu K."/>
            <person name="Chen J."/>
            <person name="Lirakis M."/>
            <person name="Topalis P."/>
            <person name="Van Leeuwen T."/>
            <person name="Hall A.B."/>
            <person name="Jiang X."/>
            <person name="Thorpe C."/>
            <person name="Mueller R.L."/>
            <person name="Sun C."/>
            <person name="Waterhouse R.M."/>
            <person name="Yan G."/>
            <person name="Tu Z.J."/>
            <person name="Fang X."/>
            <person name="James A.A."/>
        </authorList>
    </citation>
    <scope>NUCLEOTIDE SEQUENCE [LARGE SCALE GENOMIC DNA]</scope>
    <source>
        <strain evidence="14">Foshan</strain>
    </source>
</reference>
<feature type="region of interest" description="Disordered" evidence="10">
    <location>
        <begin position="819"/>
        <end position="924"/>
    </location>
</feature>
<keyword evidence="6" id="KW-0221">Differentiation</keyword>
<comment type="subunit">
    <text evidence="1">Bindings to phosphatidylinositol 3-kinase and SHP2.</text>
</comment>
<dbReference type="CDD" id="cd01204">
    <property type="entry name" value="PTB_IRS"/>
    <property type="match status" value="1"/>
</dbReference>
<dbReference type="SUPFAM" id="SSF50729">
    <property type="entry name" value="PH domain-like"/>
    <property type="match status" value="2"/>
</dbReference>
<evidence type="ECO:0000256" key="9">
    <source>
        <dbReference type="ARBA" id="ARBA00046145"/>
    </source>
</evidence>
<feature type="compositionally biased region" description="Low complexity" evidence="10">
    <location>
        <begin position="407"/>
        <end position="424"/>
    </location>
</feature>
<protein>
    <recommendedName>
        <fullName evidence="2">Insulin receptor substrate 1</fullName>
    </recommendedName>
    <alternativeName>
        <fullName evidence="8">Protein chico</fullName>
    </alternativeName>
</protein>
<dbReference type="PROSITE" id="PS51064">
    <property type="entry name" value="IRS_PTB"/>
    <property type="match status" value="1"/>
</dbReference>
<dbReference type="PANTHER" id="PTHR10614:SF13">
    <property type="entry name" value="INSULIN RECEPTOR SUBSTRATE 1"/>
    <property type="match status" value="1"/>
</dbReference>
<sequence length="2028" mass="213195">MSTLTSNANNNNNNNLIANNASSAQLSNVNNNNSPNTINNNNTNSPAGAPTATQNSHHHSHHHQYQSALASGVSRLFARSMSSASANGGAGGVGAAGSTSGGPSAVAAGGTGGGLGAAATPAIAIPAELNVMLHGYHKKLKTNKKKYFVVYGDTPDKSARLEYFDSEKKFKQSWLKSTSVQAKRSIVLRSCFNINKRHDIKKHVIALYTKDDCFCIVFDSEEELNRWLRTLLSLQRGEESEGEPPRPTFEHVWDVFVERKGLGDSCGILGTYRLCITDKTLSLVRIGPPTTNSGDARVEVVEFSLASIRRCGASQRYFYLEVGRSSKIGPGEIWMEAPDAIIAHNMHTTIMKPTKNREVDGLGPIPRNRSSSANAASKPTAMLGRRQTYTGQKPVNCSPSGEDQRSPHASHAQSSESSSSATSTNTVVMVPQNPANSSQNLKSTQNHHPNSDKPCTSISSVPAAVAVGSSGVVAGFPAAGSSQPSSNSCGHPAGVLTGSHPHPHHPSPTPSYSRSAIKKPKLAPPPEEEGSASSFRSYTSIAREPTAPGGTSSTATPPLMMMMMQHHTGPSPAGGANNVTSSTATSVVVGTNGSSGAIATTISTTSLASTSESPSPSDHAAVATCQAAVISMMLPPSPSPSMGKFHRYHQQRPPSSSSLSSSSSCSMSPNNGGFVTAAGAISGSDSSSCCSSTASIQTAITSSSTVTAVPMEVDDLPQLFPMLPPPAPMVAGAHTKPPGAGSGSSLSLAGITRHMRLACSNHSTSQSIGISSSSTSGTATTSSNPATTAASNTLFLSTIPLRRLRSSLRRHSVSGAAIARERCDSLPSRNRTTSETSTHQQQLIMNSGGMPPPRTIPSASFNRPQSMIVNRQSHSHSPPVHSSPLSPPSGACSTGSDGSSFSIDEPDSYNSSHTPDEGNGFPKVINHLSSGCSIPEENSEEYINNYGKVPLRPQHRSMDEFVSHLRHSYNSLSLPTSQAIRRGSPAPPANIVDNSSSSNYMEMCSPCGSSPGDPSGNSGYIPMSPSTDFPRGLYSSSAHSRTSSLAEDTVDAYVPMAAPGHNTEEYVDMDPSHNSSSNRTLAAATTASQAATTAGGNGNISSAASSCSITSGTPSTDMRFSGYHLDKVEARFTPSEDDEMERPLRTYSVGSRLEHNKRKLRVDMLSSEGSSNSRVRAFSVGSRAKVPRSDVYKGSGAPITAPLLSAGSSGSLQETSSNSGSITNCAPLASTNARGSNSSMNEGRTGKKSSSAPTLAAKPHGSFDPIMDDLMEIDYSAPQFHGEPTASSSTPQKTSGMEDYMEMTAGGGNKRNTGYVEMKPGHIPPVNTSSHENSDYLDMRPGTGYEPNPSTKSKSSPIKINSPKKFSGGGNNNNNYLEMSPRMMGTSSSSSSSMTNRKPTAPSEDYLNISPLMMTSAGGDSGNEEKMINEEEEDEEEVVAPSSAPDVYMEMTWSQPKTSLDSSKPVSDDYINMDYSRKDVSGSSSALDSRLSSMPIAIQSGSAGRTLQGDLMEPKIGGAPSNIPNYLPLNSSTTRHQGAAQIGFSPKQNSLRSRCDSRDSGIVTPSGSQVTIFPFSPGSPIKSFSLGVENPSAEERKCFVDATTGTLRISETDEDNSEESNEFLADQPQSSQPKDAAESSKLEDLSHNYAELSIGQQQQQQQTQQKTEKSHPSSFSSTKKANLSLILTTSTNTRTTPTITAMKSAVEYPDYVNCTPVTTPVVTKPTTPMAVDDQAGDYAIMNPASLRKLSSTSQSELSSTESGLPPLTKKSNQIFKPITSSQDEAFLKKPSGASPKPAFNRQYSERRVPGPSGIDSSGYEMLQRTSRPNSVNSEKITNKCPPSAGSTRPSSANSDRLPIISATSSSASSTSTLCESKNQSPTASSVMIATTTTTTVTPGVRPDSVTSLTDPHIISRPPSVSSERELHYASLDLPPCTNPPPQSAPVAGTSAVPPNSTNRMEVDSDGATAANRPGGPDSLNSSPSPNSGCTSQQQTGSAFTYAQIDFVRSVAQAQAQQQSVTKSGQQQQ</sequence>